<evidence type="ECO:0000313" key="1">
    <source>
        <dbReference type="EMBL" id="QNO54412.1"/>
    </source>
</evidence>
<protein>
    <submittedName>
        <fullName evidence="1">Uncharacterized protein</fullName>
    </submittedName>
</protein>
<gene>
    <name evidence="1" type="ORF">JEICAKEA_00022</name>
</gene>
<reference evidence="1" key="1">
    <citation type="submission" date="2020-06" db="EMBL/GenBank/DDBJ databases">
        <title>Unique genomic features of the anaerobic methanotrophic archaea.</title>
        <authorList>
            <person name="Chadwick G.L."/>
            <person name="Skennerton C.T."/>
            <person name="Laso-Perez R."/>
            <person name="Leu A.O."/>
            <person name="Speth D.R."/>
            <person name="Yu H."/>
            <person name="Morgan-Lang C."/>
            <person name="Hatzenpichler R."/>
            <person name="Goudeau D."/>
            <person name="Malmstrom R."/>
            <person name="Brazelton W.J."/>
            <person name="Woyke T."/>
            <person name="Hallam S.J."/>
            <person name="Tyson G.W."/>
            <person name="Wegener G."/>
            <person name="Boetius A."/>
            <person name="Orphan V."/>
        </authorList>
    </citation>
    <scope>NUCLEOTIDE SEQUENCE</scope>
</reference>
<name>A0A7G9Z2C8_9EURY</name>
<dbReference type="EMBL" id="MT631578">
    <property type="protein sequence ID" value="QNO54412.1"/>
    <property type="molecule type" value="Genomic_DNA"/>
</dbReference>
<dbReference type="AlphaFoldDB" id="A0A7G9Z2C8"/>
<proteinExistence type="predicted"/>
<sequence>MTPSRELLSDPGKPVQPKEIRIFYPTPARVLRGAVLNSSKYIQNKSFTPLIDAYMQSHEIPQFKSYRIENWYPAQIFKINSISYPKDPTQSRQYLIIITGQYKGRTLPDTSGEERIYEELSFDLYYARADEETKPPVIMEVSPTRSNDTINITVNVRDKSGIQRVLVTYTDINGDWGEWRSKACKLEEGDLWSCSISAKGGIEFFVQAVDNAGNAAINDSSGQYFTSKIKNSSIKRLAYFAIILLTRSKVPSKSNFLRQFF</sequence>
<organism evidence="1">
    <name type="scientific">Candidatus Methanophaga sp. ANME-1 ERB7</name>
    <dbReference type="NCBI Taxonomy" id="2759913"/>
    <lineage>
        <taxon>Archaea</taxon>
        <taxon>Methanobacteriati</taxon>
        <taxon>Methanobacteriota</taxon>
        <taxon>Stenosarchaea group</taxon>
        <taxon>Methanomicrobia</taxon>
        <taxon>Candidatus Methanophagales</taxon>
        <taxon>Candidatus Methanophagaceae</taxon>
        <taxon>Candidatus Methanophaga</taxon>
    </lineage>
</organism>
<accession>A0A7G9Z2C8</accession>